<keyword evidence="5" id="KW-1185">Reference proteome</keyword>
<evidence type="ECO:0000313" key="2">
    <source>
        <dbReference type="EMBL" id="CAF0902818.1"/>
    </source>
</evidence>
<feature type="domain" description="Sin3 C-terminal" evidence="1">
    <location>
        <begin position="9"/>
        <end position="56"/>
    </location>
</feature>
<dbReference type="Pfam" id="PF16879">
    <property type="entry name" value="Sin3a_C"/>
    <property type="match status" value="1"/>
</dbReference>
<evidence type="ECO:0000313" key="3">
    <source>
        <dbReference type="EMBL" id="CAF1575696.1"/>
    </source>
</evidence>
<comment type="caution">
    <text evidence="2">The sequence shown here is derived from an EMBL/GenBank/DDBJ whole genome shotgun (WGS) entry which is preliminary data.</text>
</comment>
<evidence type="ECO:0000313" key="4">
    <source>
        <dbReference type="Proteomes" id="UP000663854"/>
    </source>
</evidence>
<name>A0A813ZSY5_9BILA</name>
<accession>A0A813ZSY5</accession>
<organism evidence="2 4">
    <name type="scientific">Rotaria sordida</name>
    <dbReference type="NCBI Taxonomy" id="392033"/>
    <lineage>
        <taxon>Eukaryota</taxon>
        <taxon>Metazoa</taxon>
        <taxon>Spiralia</taxon>
        <taxon>Gnathifera</taxon>
        <taxon>Rotifera</taxon>
        <taxon>Eurotatoria</taxon>
        <taxon>Bdelloidea</taxon>
        <taxon>Philodinida</taxon>
        <taxon>Philodinidae</taxon>
        <taxon>Rotaria</taxon>
    </lineage>
</organism>
<dbReference type="EMBL" id="CAJNOH010000142">
    <property type="protein sequence ID" value="CAF0902818.1"/>
    <property type="molecule type" value="Genomic_DNA"/>
</dbReference>
<evidence type="ECO:0000259" key="1">
    <source>
        <dbReference type="Pfam" id="PF16879"/>
    </source>
</evidence>
<dbReference type="EMBL" id="CAJNOL010003843">
    <property type="protein sequence ID" value="CAF1575696.1"/>
    <property type="molecule type" value="Genomic_DNA"/>
</dbReference>
<proteinExistence type="predicted"/>
<dbReference type="Proteomes" id="UP000663870">
    <property type="component" value="Unassembled WGS sequence"/>
</dbReference>
<sequence>MANQPNIPLDDYYLVFLNKVPNLLDESMDSSSYEGSLGEMFSIHTYIAFTMNKIIHHSQQNSEVVYQREMKPYADGNRLFRIFSFKNDRHVITTLIIIDSFDDERLYEKWTHFVESYIHGNEDDHDEAIIGFI</sequence>
<reference evidence="2" key="1">
    <citation type="submission" date="2021-02" db="EMBL/GenBank/DDBJ databases">
        <authorList>
            <person name="Nowell W R."/>
        </authorList>
    </citation>
    <scope>NUCLEOTIDE SEQUENCE</scope>
</reference>
<dbReference type="InterPro" id="IPR031693">
    <property type="entry name" value="Sin3_C"/>
</dbReference>
<dbReference type="AlphaFoldDB" id="A0A813ZSY5"/>
<dbReference type="Proteomes" id="UP000663854">
    <property type="component" value="Unassembled WGS sequence"/>
</dbReference>
<gene>
    <name evidence="3" type="ORF">JXQ802_LOCUS45654</name>
    <name evidence="2" type="ORF">PYM288_LOCUS9612</name>
</gene>
<protein>
    <recommendedName>
        <fullName evidence="1">Sin3 C-terminal domain-containing protein</fullName>
    </recommendedName>
</protein>
<evidence type="ECO:0000313" key="5">
    <source>
        <dbReference type="Proteomes" id="UP000663870"/>
    </source>
</evidence>